<dbReference type="EMBL" id="JACIVC010000044">
    <property type="protein sequence ID" value="MBB1069098.1"/>
    <property type="molecule type" value="Genomic_DNA"/>
</dbReference>
<keyword evidence="9 13" id="KW-0472">Membrane</keyword>
<dbReference type="InterPro" id="IPR000522">
    <property type="entry name" value="ABC_transptr_permease_BtuC"/>
</dbReference>
<evidence type="ECO:0000256" key="9">
    <source>
        <dbReference type="ARBA" id="ARBA00023136"/>
    </source>
</evidence>
<comment type="similarity">
    <text evidence="2">Belongs to the binding-protein-dependent transport system permease family. FecCD subfamily.</text>
</comment>
<keyword evidence="15" id="KW-1185">Reference proteome</keyword>
<evidence type="ECO:0000256" key="1">
    <source>
        <dbReference type="ARBA" id="ARBA00004651"/>
    </source>
</evidence>
<dbReference type="AlphaFoldDB" id="A0A7W3TQL2"/>
<dbReference type="RefSeq" id="WP_182597770.1">
    <property type="nucleotide sequence ID" value="NZ_JACIVC010000044.1"/>
</dbReference>
<evidence type="ECO:0000313" key="14">
    <source>
        <dbReference type="EMBL" id="MBB1069098.1"/>
    </source>
</evidence>
<dbReference type="Pfam" id="PF01032">
    <property type="entry name" value="FecCD"/>
    <property type="match status" value="1"/>
</dbReference>
<feature type="transmembrane region" description="Helical" evidence="13">
    <location>
        <begin position="283"/>
        <end position="302"/>
    </location>
</feature>
<feature type="transmembrane region" description="Helical" evidence="13">
    <location>
        <begin position="216"/>
        <end position="241"/>
    </location>
</feature>
<evidence type="ECO:0000256" key="8">
    <source>
        <dbReference type="ARBA" id="ARBA00023004"/>
    </source>
</evidence>
<dbReference type="Proteomes" id="UP000518316">
    <property type="component" value="Unassembled WGS sequence"/>
</dbReference>
<dbReference type="InterPro" id="IPR037294">
    <property type="entry name" value="ABC_BtuC-like"/>
</dbReference>
<feature type="transmembrane region" description="Helical" evidence="13">
    <location>
        <begin position="49"/>
        <end position="69"/>
    </location>
</feature>
<keyword evidence="4" id="KW-0813">Transport</keyword>
<dbReference type="PANTHER" id="PTHR30472:SF21">
    <property type="entry name" value="HEME-IRON TRANSPORT SYSTEM PERMEASE PROTEIN ISDF-RELATED"/>
    <property type="match status" value="1"/>
</dbReference>
<gene>
    <name evidence="14" type="ORF">H5S40_02810</name>
</gene>
<organism evidence="14 15">
    <name type="scientific">Limosilactobacillus albertensis</name>
    <dbReference type="NCBI Taxonomy" id="2759752"/>
    <lineage>
        <taxon>Bacteria</taxon>
        <taxon>Bacillati</taxon>
        <taxon>Bacillota</taxon>
        <taxon>Bacilli</taxon>
        <taxon>Lactobacillales</taxon>
        <taxon>Lactobacillaceae</taxon>
        <taxon>Limosilactobacillus</taxon>
    </lineage>
</organism>
<dbReference type="GO" id="GO:0022857">
    <property type="term" value="F:transmembrane transporter activity"/>
    <property type="evidence" value="ECO:0007669"/>
    <property type="project" value="InterPro"/>
</dbReference>
<evidence type="ECO:0000256" key="4">
    <source>
        <dbReference type="ARBA" id="ARBA00022448"/>
    </source>
</evidence>
<feature type="transmembrane region" description="Helical" evidence="13">
    <location>
        <begin position="7"/>
        <end position="29"/>
    </location>
</feature>
<reference evidence="14 15" key="1">
    <citation type="submission" date="2020-07" db="EMBL/GenBank/DDBJ databases">
        <title>Description of Limosilactobacillus balticus sp. nov., Limosilactobacillus agrestis sp. nov., Limosilactobacillus albertensis sp. nov., Limosilactobacillus rudii sp. nov., Limosilactobacillus fastidiosus sp. nov., five novel Limosilactobacillus species isolated from the vertebrate gastrointestinal tract, and proposal of 6 subspecies of Limosilactobacillus reuteri adapted to the gastrointestinal tract of specific vertebrate hosts.</title>
        <authorList>
            <person name="Li F."/>
            <person name="Cheng C."/>
            <person name="Zheng J."/>
            <person name="Quevedo R.M."/>
            <person name="Li J."/>
            <person name="Roos S."/>
            <person name="Gaenzle M.G."/>
            <person name="Walter J."/>
        </authorList>
    </citation>
    <scope>NUCLEOTIDE SEQUENCE [LARGE SCALE GENOMIC DNA]</scope>
    <source>
        <strain evidence="14 15">RRLNB_1_1</strain>
    </source>
</reference>
<dbReference type="GO" id="GO:0033214">
    <property type="term" value="P:siderophore-iron import into cell"/>
    <property type="evidence" value="ECO:0007669"/>
    <property type="project" value="TreeGrafter"/>
</dbReference>
<evidence type="ECO:0000256" key="5">
    <source>
        <dbReference type="ARBA" id="ARBA00022475"/>
    </source>
</evidence>
<keyword evidence="6 13" id="KW-0812">Transmembrane</keyword>
<evidence type="ECO:0000256" key="7">
    <source>
        <dbReference type="ARBA" id="ARBA00022989"/>
    </source>
</evidence>
<proteinExistence type="inferred from homology"/>
<evidence type="ECO:0000256" key="12">
    <source>
        <dbReference type="ARBA" id="ARBA00031465"/>
    </source>
</evidence>
<dbReference type="GO" id="GO:0005886">
    <property type="term" value="C:plasma membrane"/>
    <property type="evidence" value="ECO:0007669"/>
    <property type="project" value="UniProtKB-SubCell"/>
</dbReference>
<evidence type="ECO:0000256" key="6">
    <source>
        <dbReference type="ARBA" id="ARBA00022692"/>
    </source>
</evidence>
<keyword evidence="7 13" id="KW-1133">Transmembrane helix</keyword>
<evidence type="ECO:0000256" key="11">
    <source>
        <dbReference type="ARBA" id="ARBA00031149"/>
    </source>
</evidence>
<evidence type="ECO:0000256" key="3">
    <source>
        <dbReference type="ARBA" id="ARBA00018524"/>
    </source>
</evidence>
<protein>
    <recommendedName>
        <fullName evidence="3">Probable heme-iron transport system permease protein IsdF</fullName>
    </recommendedName>
    <alternativeName>
        <fullName evidence="12">Iron-regulated surface determinant protein F</fullName>
    </alternativeName>
    <alternativeName>
        <fullName evidence="11">Staphylococcal iron-regulated protein G</fullName>
    </alternativeName>
</protein>
<evidence type="ECO:0000256" key="10">
    <source>
        <dbReference type="ARBA" id="ARBA00025320"/>
    </source>
</evidence>
<feature type="transmembrane region" description="Helical" evidence="13">
    <location>
        <begin position="172"/>
        <end position="195"/>
    </location>
</feature>
<dbReference type="CDD" id="cd06550">
    <property type="entry name" value="TM_ABC_iron-siderophores_like"/>
    <property type="match status" value="1"/>
</dbReference>
<evidence type="ECO:0000256" key="13">
    <source>
        <dbReference type="SAM" id="Phobius"/>
    </source>
</evidence>
<sequence length="315" mass="34039">MKKRNIITYVTLVTLIFITFWVALTNGASHFSIFKMNATQLNTIFNIRLPRIIAAFIAGAALSVSGAFFQGALRNPIADPGFMGISAGASLFQFIGALILPSFLTGQFLMAFIGGFLSLFILVHFQPRMNPYRLILIGVALNATFTGIQEVFPVSQGRSNISLSTITWTSTFWLVILGIIGLMAAIIITPWCNYLKVNDTQLGSLGISASHLRSGLLAVAVFLATTVTVSAGVILFIGIIIPHIGRWLLGHDYRHLIPFSILAGGWMLLFADTLGRLIVQPSEIPAATILIIIGGPFLIFILSKQPQGDSTNATS</sequence>
<name>A0A7W3TQL2_9LACO</name>
<feature type="transmembrane region" description="Helical" evidence="13">
    <location>
        <begin position="132"/>
        <end position="152"/>
    </location>
</feature>
<evidence type="ECO:0000256" key="2">
    <source>
        <dbReference type="ARBA" id="ARBA00007935"/>
    </source>
</evidence>
<dbReference type="Gene3D" id="1.10.3470.10">
    <property type="entry name" value="ABC transporter involved in vitamin B12 uptake, BtuC"/>
    <property type="match status" value="1"/>
</dbReference>
<comment type="function">
    <text evidence="10">Part of the binding-protein-dependent transport system for heme-iron. Responsible for the translocation of the substrate across the membrane.</text>
</comment>
<keyword evidence="8" id="KW-0408">Iron</keyword>
<comment type="subcellular location">
    <subcellularLocation>
        <location evidence="1">Cell membrane</location>
        <topology evidence="1">Multi-pass membrane protein</topology>
    </subcellularLocation>
</comment>
<comment type="caution">
    <text evidence="14">The sequence shown here is derived from an EMBL/GenBank/DDBJ whole genome shotgun (WGS) entry which is preliminary data.</text>
</comment>
<feature type="transmembrane region" description="Helical" evidence="13">
    <location>
        <begin position="106"/>
        <end position="125"/>
    </location>
</feature>
<dbReference type="PANTHER" id="PTHR30472">
    <property type="entry name" value="FERRIC ENTEROBACTIN TRANSPORT SYSTEM PERMEASE PROTEIN"/>
    <property type="match status" value="1"/>
</dbReference>
<feature type="transmembrane region" description="Helical" evidence="13">
    <location>
        <begin position="81"/>
        <end position="100"/>
    </location>
</feature>
<feature type="transmembrane region" description="Helical" evidence="13">
    <location>
        <begin position="253"/>
        <end position="271"/>
    </location>
</feature>
<accession>A0A7W3TQL2</accession>
<evidence type="ECO:0000313" key="15">
    <source>
        <dbReference type="Proteomes" id="UP000518316"/>
    </source>
</evidence>
<dbReference type="SUPFAM" id="SSF81345">
    <property type="entry name" value="ABC transporter involved in vitamin B12 uptake, BtuC"/>
    <property type="match status" value="1"/>
</dbReference>
<keyword evidence="5" id="KW-1003">Cell membrane</keyword>